<sequence length="483" mass="53956">MTDPISGNRHFERPSRQLTAEYTCSPRRRLAPLEKPPSQVPLPNPLPENLNRKVAFTPTHTLTVHVAGAAWPRLASAPGQINVPPPSAFKSKEARKQWLEDTAKRMVYEKSEAEKRFPNPKIRATVSQVGLWSPLLRIRRNEHADVGDKKKGITIVTTHAIGFHKEIWEPTFKHLIEITESPSSPIRIQEIWSLEAVNHGDGALINGDYIPKLPDRSDYARDLANFLVHYLPDGADAFTKELPTILPRVSEELSASRVKSGFNDRYVIPIGHSLGADAAGLCALSYPKLFQAIILSEATFYPPSGSKLERKVRVILGTIGRRSSWKSREEARAGFLKAPVFQAFDPSALDTYIQYGLYDNPKTGMVELKCNPALESSEYAELRSMNEGWELIPTLDKNIELRWIMGDKDEAWNIIGGPFAASVLIWKRPDNTSNIRIRDGGHLIIQEKPRLVAEDIALFLGKKFSNGVVPSVIKAATEARAKL</sequence>
<dbReference type="OrthoDB" id="94039at2759"/>
<accession>A0A409W7P3</accession>
<proteinExistence type="predicted"/>
<gene>
    <name evidence="1" type="ORF">CVT24_004352</name>
</gene>
<evidence type="ECO:0000313" key="1">
    <source>
        <dbReference type="EMBL" id="PPQ74560.1"/>
    </source>
</evidence>
<dbReference type="AlphaFoldDB" id="A0A409W7P3"/>
<dbReference type="EMBL" id="NHTK01005744">
    <property type="protein sequence ID" value="PPQ74560.1"/>
    <property type="molecule type" value="Genomic_DNA"/>
</dbReference>
<reference evidence="1 2" key="1">
    <citation type="journal article" date="2018" name="Evol. Lett.">
        <title>Horizontal gene cluster transfer increased hallucinogenic mushroom diversity.</title>
        <authorList>
            <person name="Reynolds H.T."/>
            <person name="Vijayakumar V."/>
            <person name="Gluck-Thaler E."/>
            <person name="Korotkin H.B."/>
            <person name="Matheny P.B."/>
            <person name="Slot J.C."/>
        </authorList>
    </citation>
    <scope>NUCLEOTIDE SEQUENCE [LARGE SCALE GENOMIC DNA]</scope>
    <source>
        <strain evidence="1 2">2629</strain>
    </source>
</reference>
<name>A0A409W7P3_9AGAR</name>
<protein>
    <submittedName>
        <fullName evidence="1">Uncharacterized protein</fullName>
    </submittedName>
</protein>
<comment type="caution">
    <text evidence="1">The sequence shown here is derived from an EMBL/GenBank/DDBJ whole genome shotgun (WGS) entry which is preliminary data.</text>
</comment>
<organism evidence="1 2">
    <name type="scientific">Panaeolus cyanescens</name>
    <dbReference type="NCBI Taxonomy" id="181874"/>
    <lineage>
        <taxon>Eukaryota</taxon>
        <taxon>Fungi</taxon>
        <taxon>Dikarya</taxon>
        <taxon>Basidiomycota</taxon>
        <taxon>Agaricomycotina</taxon>
        <taxon>Agaricomycetes</taxon>
        <taxon>Agaricomycetidae</taxon>
        <taxon>Agaricales</taxon>
        <taxon>Agaricineae</taxon>
        <taxon>Galeropsidaceae</taxon>
        <taxon>Panaeolus</taxon>
    </lineage>
</organism>
<dbReference type="STRING" id="181874.A0A409W7P3"/>
<keyword evidence="2" id="KW-1185">Reference proteome</keyword>
<dbReference type="SUPFAM" id="SSF53474">
    <property type="entry name" value="alpha/beta-Hydrolases"/>
    <property type="match status" value="1"/>
</dbReference>
<dbReference type="InterPro" id="IPR029058">
    <property type="entry name" value="AB_hydrolase_fold"/>
</dbReference>
<dbReference type="Gene3D" id="3.40.50.1820">
    <property type="entry name" value="alpha/beta hydrolase"/>
    <property type="match status" value="1"/>
</dbReference>
<dbReference type="InParanoid" id="A0A409W7P3"/>
<dbReference type="Proteomes" id="UP000284842">
    <property type="component" value="Unassembled WGS sequence"/>
</dbReference>
<evidence type="ECO:0000313" key="2">
    <source>
        <dbReference type="Proteomes" id="UP000284842"/>
    </source>
</evidence>